<comment type="catalytic activity">
    <reaction evidence="1">
        <text>[protein]-peptidylproline (omega=180) = [protein]-peptidylproline (omega=0)</text>
        <dbReference type="Rhea" id="RHEA:16237"/>
        <dbReference type="Rhea" id="RHEA-COMP:10747"/>
        <dbReference type="Rhea" id="RHEA-COMP:10748"/>
        <dbReference type="ChEBI" id="CHEBI:83833"/>
        <dbReference type="ChEBI" id="CHEBI:83834"/>
        <dbReference type="EC" id="5.2.1.8"/>
    </reaction>
</comment>
<evidence type="ECO:0000256" key="5">
    <source>
        <dbReference type="PROSITE-ProRule" id="PRU00278"/>
    </source>
</evidence>
<dbReference type="EMBL" id="PIPI01000002">
    <property type="protein sequence ID" value="RUO20732.1"/>
    <property type="molecule type" value="Genomic_DNA"/>
</dbReference>
<protein>
    <recommendedName>
        <fullName evidence="3">peptidylprolyl isomerase</fullName>
        <ecNumber evidence="3">5.2.1.8</ecNumber>
    </recommendedName>
</protein>
<evidence type="ECO:0000259" key="6">
    <source>
        <dbReference type="PROSITE" id="PS50198"/>
    </source>
</evidence>
<proteinExistence type="inferred from homology"/>
<dbReference type="PROSITE" id="PS01096">
    <property type="entry name" value="PPIC_PPIASE_1"/>
    <property type="match status" value="1"/>
</dbReference>
<evidence type="ECO:0000256" key="4">
    <source>
        <dbReference type="ARBA" id="ARBA00023110"/>
    </source>
</evidence>
<dbReference type="SUPFAM" id="SSF109998">
    <property type="entry name" value="Triger factor/SurA peptide-binding domain-like"/>
    <property type="match status" value="1"/>
</dbReference>
<dbReference type="EC" id="5.2.1.8" evidence="3"/>
<dbReference type="PANTHER" id="PTHR47245">
    <property type="entry name" value="PEPTIDYLPROLYL ISOMERASE"/>
    <property type="match status" value="1"/>
</dbReference>
<evidence type="ECO:0000256" key="3">
    <source>
        <dbReference type="ARBA" id="ARBA00013194"/>
    </source>
</evidence>
<dbReference type="PROSITE" id="PS50198">
    <property type="entry name" value="PPIC_PPIASE_2"/>
    <property type="match status" value="1"/>
</dbReference>
<dbReference type="InterPro" id="IPR027304">
    <property type="entry name" value="Trigger_fact/SurA_dom_sf"/>
</dbReference>
<dbReference type="InterPro" id="IPR023058">
    <property type="entry name" value="PPIase_PpiC_CS"/>
</dbReference>
<dbReference type="InterPro" id="IPR000297">
    <property type="entry name" value="PPIase_PpiC"/>
</dbReference>
<dbReference type="Proteomes" id="UP000288212">
    <property type="component" value="Unassembled WGS sequence"/>
</dbReference>
<dbReference type="SUPFAM" id="SSF54534">
    <property type="entry name" value="FKBP-like"/>
    <property type="match status" value="1"/>
</dbReference>
<dbReference type="Pfam" id="PF00639">
    <property type="entry name" value="Rotamase"/>
    <property type="match status" value="1"/>
</dbReference>
<evidence type="ECO:0000313" key="7">
    <source>
        <dbReference type="EMBL" id="RUO20732.1"/>
    </source>
</evidence>
<dbReference type="Gene3D" id="3.10.50.40">
    <property type="match status" value="1"/>
</dbReference>
<dbReference type="PANTHER" id="PTHR47245:SF2">
    <property type="entry name" value="PEPTIDYL-PROLYL CIS-TRANS ISOMERASE HP_0175-RELATED"/>
    <property type="match status" value="1"/>
</dbReference>
<gene>
    <name evidence="7" type="ORF">CWE06_05360</name>
</gene>
<accession>A0A432VVW4</accession>
<evidence type="ECO:0000256" key="2">
    <source>
        <dbReference type="ARBA" id="ARBA00007656"/>
    </source>
</evidence>
<organism evidence="7 8">
    <name type="scientific">Aliidiomarina haloalkalitolerans</name>
    <dbReference type="NCBI Taxonomy" id="859059"/>
    <lineage>
        <taxon>Bacteria</taxon>
        <taxon>Pseudomonadati</taxon>
        <taxon>Pseudomonadota</taxon>
        <taxon>Gammaproteobacteria</taxon>
        <taxon>Alteromonadales</taxon>
        <taxon>Idiomarinaceae</taxon>
        <taxon>Aliidiomarina</taxon>
    </lineage>
</organism>
<feature type="domain" description="PpiC" evidence="6">
    <location>
        <begin position="99"/>
        <end position="199"/>
    </location>
</feature>
<evidence type="ECO:0000256" key="1">
    <source>
        <dbReference type="ARBA" id="ARBA00000971"/>
    </source>
</evidence>
<dbReference type="OrthoDB" id="9769613at2"/>
<sequence length="255" mass="28647">MIRVNDTTIEEKSVLEEMQYHPAESQQEAMKKAAEALIIGELFKQRARELGFKVTAPSAEAAEHDFVERLIDQEVHIPEAKDEECEHYFQANRERFTTSPLLEVRHILLAAAPDDNKGRMEALSLAEEVIKQLQTGGDFAGLARGHSSCPSKETGGSLGQLSRGQTVPEFERVVFALEPGLHDSPVESRYGFHVVWVERKVPGQPLDYSAVKEKIRDYLNEKVRHKAIAQYIQTLIADAEIEGYSFEVDGSPLMQ</sequence>
<keyword evidence="5 7" id="KW-0413">Isomerase</keyword>
<reference evidence="7 8" key="1">
    <citation type="journal article" date="2011" name="Front. Microbiol.">
        <title>Genomic signatures of strain selection and enhancement in Bacillus atrophaeus var. globigii, a historical biowarfare simulant.</title>
        <authorList>
            <person name="Gibbons H.S."/>
            <person name="Broomall S.M."/>
            <person name="McNew L.A."/>
            <person name="Daligault H."/>
            <person name="Chapman C."/>
            <person name="Bruce D."/>
            <person name="Karavis M."/>
            <person name="Krepps M."/>
            <person name="McGregor P.A."/>
            <person name="Hong C."/>
            <person name="Park K.H."/>
            <person name="Akmal A."/>
            <person name="Feldman A."/>
            <person name="Lin J.S."/>
            <person name="Chang W.E."/>
            <person name="Higgs B.W."/>
            <person name="Demirev P."/>
            <person name="Lindquist J."/>
            <person name="Liem A."/>
            <person name="Fochler E."/>
            <person name="Read T.D."/>
            <person name="Tapia R."/>
            <person name="Johnson S."/>
            <person name="Bishop-Lilly K.A."/>
            <person name="Detter C."/>
            <person name="Han C."/>
            <person name="Sozhamannan S."/>
            <person name="Rosenzweig C.N."/>
            <person name="Skowronski E.W."/>
        </authorList>
    </citation>
    <scope>NUCLEOTIDE SEQUENCE [LARGE SCALE GENOMIC DNA]</scope>
    <source>
        <strain evidence="7 8">AK5</strain>
    </source>
</reference>
<comment type="similarity">
    <text evidence="2">Belongs to the PpiC/parvulin rotamase family.</text>
</comment>
<dbReference type="InterPro" id="IPR050245">
    <property type="entry name" value="PrsA_foldase"/>
</dbReference>
<keyword evidence="8" id="KW-1185">Reference proteome</keyword>
<name>A0A432VVW4_9GAMM</name>
<keyword evidence="4 5" id="KW-0697">Rotamase</keyword>
<dbReference type="InterPro" id="IPR046357">
    <property type="entry name" value="PPIase_dom_sf"/>
</dbReference>
<dbReference type="AlphaFoldDB" id="A0A432VVW4"/>
<dbReference type="GO" id="GO:0003755">
    <property type="term" value="F:peptidyl-prolyl cis-trans isomerase activity"/>
    <property type="evidence" value="ECO:0007669"/>
    <property type="project" value="UniProtKB-KW"/>
</dbReference>
<comment type="caution">
    <text evidence="7">The sequence shown here is derived from an EMBL/GenBank/DDBJ whole genome shotgun (WGS) entry which is preliminary data.</text>
</comment>
<evidence type="ECO:0000313" key="8">
    <source>
        <dbReference type="Proteomes" id="UP000288212"/>
    </source>
</evidence>
<dbReference type="RefSeq" id="WP_126791920.1">
    <property type="nucleotide sequence ID" value="NZ_PIPI01000002.1"/>
</dbReference>